<evidence type="ECO:0000313" key="3">
    <source>
        <dbReference type="Proteomes" id="UP000067243"/>
    </source>
</evidence>
<dbReference type="GO" id="GO:0015234">
    <property type="term" value="F:thiamine transmembrane transporter activity"/>
    <property type="evidence" value="ECO:0007669"/>
    <property type="project" value="InterPro"/>
</dbReference>
<feature type="transmembrane region" description="Helical" evidence="1">
    <location>
        <begin position="139"/>
        <end position="163"/>
    </location>
</feature>
<dbReference type="AlphaFoldDB" id="A0A0K1P7V1"/>
<evidence type="ECO:0008006" key="4">
    <source>
        <dbReference type="Google" id="ProtNLM"/>
    </source>
</evidence>
<dbReference type="EMBL" id="CP012328">
    <property type="protein sequence ID" value="AKU79962.1"/>
    <property type="molecule type" value="Genomic_DNA"/>
</dbReference>
<evidence type="ECO:0000256" key="1">
    <source>
        <dbReference type="SAM" id="Phobius"/>
    </source>
</evidence>
<keyword evidence="3" id="KW-1185">Reference proteome</keyword>
<dbReference type="OrthoDB" id="389047at2"/>
<feature type="transmembrane region" description="Helical" evidence="1">
    <location>
        <begin position="175"/>
        <end position="203"/>
    </location>
</feature>
<dbReference type="KEGG" id="stur:STURON_00716"/>
<dbReference type="RefSeq" id="WP_075048543.1">
    <property type="nucleotide sequence ID" value="NZ_CP012328.1"/>
</dbReference>
<dbReference type="InterPro" id="IPR012651">
    <property type="entry name" value="Thia_Transptr_ThiT"/>
</dbReference>
<gene>
    <name evidence="2" type="ORF">STURON_00716</name>
</gene>
<dbReference type="Pfam" id="PF09515">
    <property type="entry name" value="Thia_YuaJ"/>
    <property type="match status" value="1"/>
</dbReference>
<sequence length="329" mass="38556">MEKNEFNDIYNNSKITKNLKILYVSITFSILRLSLFIVLTYFLLNKLVNTTTEVYEDNSVYEVPINTTMKFTFIFMFIFALFIYVILSINSIINYFYNTYDFKSNIFSSIIALNIEILVIYLINLRFNKMIISKDRLKIIDITIISLLLALFEIFDFVTGLVPPIPFGITLPFKYMIIFFGCYLLSFSKSLLLCLLCAFITLINPATYKLSVLQFLFDYWIPTVLMSISCFFKPKKSTNNKMLRAISFLNFIIIPFIIMFICRSISGVVYWLNPNVNGDVYFEFNWDNRVAYSFIYNGINTLFDLIILLSTVPLVCTTLDFIKQKYYPD</sequence>
<dbReference type="GO" id="GO:0005886">
    <property type="term" value="C:plasma membrane"/>
    <property type="evidence" value="ECO:0007669"/>
    <property type="project" value="InterPro"/>
</dbReference>
<keyword evidence="1" id="KW-0812">Transmembrane</keyword>
<feature type="transmembrane region" description="Helical" evidence="1">
    <location>
        <begin position="105"/>
        <end position="127"/>
    </location>
</feature>
<keyword evidence="1" id="KW-1133">Transmembrane helix</keyword>
<dbReference type="Gene3D" id="1.10.1760.20">
    <property type="match status" value="1"/>
</dbReference>
<dbReference type="STRING" id="216946.STURO_v1c07160"/>
<organism evidence="2 3">
    <name type="scientific">Spiroplasma turonicum</name>
    <dbReference type="NCBI Taxonomy" id="216946"/>
    <lineage>
        <taxon>Bacteria</taxon>
        <taxon>Bacillati</taxon>
        <taxon>Mycoplasmatota</taxon>
        <taxon>Mollicutes</taxon>
        <taxon>Entomoplasmatales</taxon>
        <taxon>Spiroplasmataceae</taxon>
        <taxon>Spiroplasma</taxon>
    </lineage>
</organism>
<name>A0A0K1P7V1_9MOLU</name>
<proteinExistence type="predicted"/>
<protein>
    <recommendedName>
        <fullName evidence="4">Transmembrane protein</fullName>
    </recommendedName>
</protein>
<evidence type="ECO:0000313" key="2">
    <source>
        <dbReference type="EMBL" id="AKU79962.1"/>
    </source>
</evidence>
<reference evidence="2 3" key="1">
    <citation type="journal article" date="2015" name="Genome Announc.">
        <title>Complete Genome Sequence of Spiroplasma turonicum Strain Tab4cT, a Parasite of a Horse Fly, Haematopota sp. (Diptera: Tabanidae).</title>
        <authorList>
            <person name="Davis R.E."/>
            <person name="Shao J."/>
            <person name="Zhao Y."/>
            <person name="Gasparich G.E."/>
            <person name="Gaynor B.J."/>
            <person name="Donofrio N."/>
        </authorList>
    </citation>
    <scope>NUCLEOTIDE SEQUENCE [LARGE SCALE GENOMIC DNA]</scope>
    <source>
        <strain evidence="2 3">Tab4c</strain>
    </source>
</reference>
<dbReference type="Proteomes" id="UP000067243">
    <property type="component" value="Chromosome"/>
</dbReference>
<accession>A0A0K1P7V1</accession>
<feature type="transmembrane region" description="Helical" evidence="1">
    <location>
        <begin position="71"/>
        <end position="93"/>
    </location>
</feature>
<dbReference type="PATRIC" id="fig|216946.3.peg.743"/>
<feature type="transmembrane region" description="Helical" evidence="1">
    <location>
        <begin position="292"/>
        <end position="316"/>
    </location>
</feature>
<feature type="transmembrane region" description="Helical" evidence="1">
    <location>
        <begin position="21"/>
        <end position="44"/>
    </location>
</feature>
<feature type="transmembrane region" description="Helical" evidence="1">
    <location>
        <begin position="215"/>
        <end position="233"/>
    </location>
</feature>
<keyword evidence="1" id="KW-0472">Membrane</keyword>
<feature type="transmembrane region" description="Helical" evidence="1">
    <location>
        <begin position="245"/>
        <end position="272"/>
    </location>
</feature>